<evidence type="ECO:0000256" key="1">
    <source>
        <dbReference type="ARBA" id="ARBA00001974"/>
    </source>
</evidence>
<keyword evidence="4" id="KW-0274">FAD</keyword>
<dbReference type="Proteomes" id="UP000602076">
    <property type="component" value="Unassembled WGS sequence"/>
</dbReference>
<protein>
    <submittedName>
        <fullName evidence="7">Acyl-CoA/acyl-ACP dehydrogenase</fullName>
    </submittedName>
</protein>
<dbReference type="EMBL" id="JACXSI010000001">
    <property type="protein sequence ID" value="MBD3106980.1"/>
    <property type="molecule type" value="Genomic_DNA"/>
</dbReference>
<organism evidence="7 8">
    <name type="scientific">Peribacillus faecalis</name>
    <dbReference type="NCBI Taxonomy" id="2772559"/>
    <lineage>
        <taxon>Bacteria</taxon>
        <taxon>Bacillati</taxon>
        <taxon>Bacillota</taxon>
        <taxon>Bacilli</taxon>
        <taxon>Bacillales</taxon>
        <taxon>Bacillaceae</taxon>
        <taxon>Peribacillus</taxon>
    </lineage>
</organism>
<feature type="domain" description="Acyl-CoA dehydrogenase/oxidase C-terminal" evidence="6">
    <location>
        <begin position="227"/>
        <end position="361"/>
    </location>
</feature>
<reference evidence="7" key="1">
    <citation type="submission" date="2020-09" db="EMBL/GenBank/DDBJ databases">
        <title>Bacillus faecalis sp. nov., a moderately halophilic bacterium isolated from cow faeces.</title>
        <authorList>
            <person name="Jiang L."/>
            <person name="Lee J."/>
        </authorList>
    </citation>
    <scope>NUCLEOTIDE SEQUENCE</scope>
    <source>
        <strain evidence="7">AGMB 02131</strain>
    </source>
</reference>
<dbReference type="InterPro" id="IPR037069">
    <property type="entry name" value="AcylCoA_DH/ox_N_sf"/>
</dbReference>
<dbReference type="AlphaFoldDB" id="A0A927CWN4"/>
<evidence type="ECO:0000313" key="7">
    <source>
        <dbReference type="EMBL" id="MBD3106980.1"/>
    </source>
</evidence>
<dbReference type="InterPro" id="IPR036250">
    <property type="entry name" value="AcylCo_DH-like_C"/>
</dbReference>
<dbReference type="GO" id="GO:0003995">
    <property type="term" value="F:acyl-CoA dehydrogenase activity"/>
    <property type="evidence" value="ECO:0007669"/>
    <property type="project" value="TreeGrafter"/>
</dbReference>
<dbReference type="RefSeq" id="WP_190996514.1">
    <property type="nucleotide sequence ID" value="NZ_JACXSI010000001.1"/>
</dbReference>
<proteinExistence type="inferred from homology"/>
<comment type="cofactor">
    <cofactor evidence="1">
        <name>FAD</name>
        <dbReference type="ChEBI" id="CHEBI:57692"/>
    </cofactor>
</comment>
<evidence type="ECO:0000256" key="4">
    <source>
        <dbReference type="ARBA" id="ARBA00022827"/>
    </source>
</evidence>
<evidence type="ECO:0000259" key="6">
    <source>
        <dbReference type="Pfam" id="PF00441"/>
    </source>
</evidence>
<gene>
    <name evidence="7" type="ORF">IEO70_01130</name>
</gene>
<dbReference type="GO" id="GO:0050660">
    <property type="term" value="F:flavin adenine dinucleotide binding"/>
    <property type="evidence" value="ECO:0007669"/>
    <property type="project" value="InterPro"/>
</dbReference>
<dbReference type="Gene3D" id="2.40.110.10">
    <property type="entry name" value="Butyryl-CoA Dehydrogenase, subunit A, domain 2"/>
    <property type="match status" value="1"/>
</dbReference>
<dbReference type="Gene3D" id="1.10.540.10">
    <property type="entry name" value="Acyl-CoA dehydrogenase/oxidase, N-terminal domain"/>
    <property type="match status" value="1"/>
</dbReference>
<dbReference type="Pfam" id="PF00441">
    <property type="entry name" value="Acyl-CoA_dh_1"/>
    <property type="match status" value="1"/>
</dbReference>
<dbReference type="PANTHER" id="PTHR43884:SF20">
    <property type="entry name" value="ACYL-COA DEHYDROGENASE FADE28"/>
    <property type="match status" value="1"/>
</dbReference>
<comment type="similarity">
    <text evidence="2">Belongs to the acyl-CoA dehydrogenase family.</text>
</comment>
<keyword evidence="8" id="KW-1185">Reference proteome</keyword>
<sequence>MFFGYSDEEKMLQRSVRDMLKERNSTEYVRGFMKNPTISKDLQRLLAQQGLLGIIDLENKEEKGIVNAIIVSQEAGRSLLTYPLIESMVGLAILKESKQQKQLVDEIELGKKILTVAWVNTDAKARKTEDGFVINGTLREVPFAEDADVILANVRISGYGATAEEEETLVVIDSKHEAVTKLNSQSVDETYPLYEVSLANYPLQQSQLVGRAGMGSGQAKMKKMRQLGSLLLAAEIVGSSERALYDTVEYTKQREQFGTVIGSFQALKHMAAEMYMKVESGKVAVDYAAWTLDTNNEEAEEAVAIAKSYTSSAGIEICGNAIQMHGGIGFTWENDMHLFFKRVRRSAALLGDSYEHRETLATIAIDQLLKKDNKITSESKVDYVEI</sequence>
<dbReference type="Gene3D" id="1.20.140.10">
    <property type="entry name" value="Butyryl-CoA Dehydrogenase, subunit A, domain 3"/>
    <property type="match status" value="1"/>
</dbReference>
<evidence type="ECO:0000256" key="3">
    <source>
        <dbReference type="ARBA" id="ARBA00022630"/>
    </source>
</evidence>
<dbReference type="InterPro" id="IPR009100">
    <property type="entry name" value="AcylCoA_DH/oxidase_NM_dom_sf"/>
</dbReference>
<comment type="caution">
    <text evidence="7">The sequence shown here is derived from an EMBL/GenBank/DDBJ whole genome shotgun (WGS) entry which is preliminary data.</text>
</comment>
<dbReference type="InterPro" id="IPR009075">
    <property type="entry name" value="AcylCo_DH/oxidase_C"/>
</dbReference>
<keyword evidence="3" id="KW-0285">Flavoprotein</keyword>
<dbReference type="InterPro" id="IPR046373">
    <property type="entry name" value="Acyl-CoA_Oxase/DH_mid-dom_sf"/>
</dbReference>
<accession>A0A927CWN4</accession>
<dbReference type="CDD" id="cd00567">
    <property type="entry name" value="ACAD"/>
    <property type="match status" value="1"/>
</dbReference>
<evidence type="ECO:0000256" key="5">
    <source>
        <dbReference type="ARBA" id="ARBA00023002"/>
    </source>
</evidence>
<evidence type="ECO:0000313" key="8">
    <source>
        <dbReference type="Proteomes" id="UP000602076"/>
    </source>
</evidence>
<evidence type="ECO:0000256" key="2">
    <source>
        <dbReference type="ARBA" id="ARBA00009347"/>
    </source>
</evidence>
<dbReference type="SUPFAM" id="SSF47203">
    <property type="entry name" value="Acyl-CoA dehydrogenase C-terminal domain-like"/>
    <property type="match status" value="1"/>
</dbReference>
<keyword evidence="5" id="KW-0560">Oxidoreductase</keyword>
<dbReference type="SUPFAM" id="SSF56645">
    <property type="entry name" value="Acyl-CoA dehydrogenase NM domain-like"/>
    <property type="match status" value="1"/>
</dbReference>
<dbReference type="PANTHER" id="PTHR43884">
    <property type="entry name" value="ACYL-COA DEHYDROGENASE"/>
    <property type="match status" value="1"/>
</dbReference>
<name>A0A927CWN4_9BACI</name>